<sequence>MGVIECFVFYAMITVIFMQSLFVNCCKKKRTKTTAVNQANNINNSNVTSLQRPFKFEPSSTTDSTKDHVARPSQMTQLIKKTNSHSSKPKPLLKVDATQHSECPPTSELSRYNSDHTKQCTDQACIKQQHKKVGTGKTAEKAAKSPIQEDSFAQHRPKVAVAKRTPVIIERRAVSRERDDYKTFRSGLPSSDFEDSV</sequence>
<dbReference type="OrthoDB" id="10616493at2759"/>
<comment type="caution">
    <text evidence="3">The sequence shown here is derived from an EMBL/GenBank/DDBJ whole genome shotgun (WGS) entry which is preliminary data.</text>
</comment>
<feature type="region of interest" description="Disordered" evidence="1">
    <location>
        <begin position="134"/>
        <end position="158"/>
    </location>
</feature>
<keyword evidence="2" id="KW-1133">Transmembrane helix</keyword>
<accession>A0A811JQ73</accession>
<keyword evidence="2" id="KW-0472">Membrane</keyword>
<dbReference type="EMBL" id="CAJFDH010000001">
    <property type="protein sequence ID" value="CAD5205511.1"/>
    <property type="molecule type" value="Genomic_DNA"/>
</dbReference>
<feature type="region of interest" description="Disordered" evidence="1">
    <location>
        <begin position="174"/>
        <end position="197"/>
    </location>
</feature>
<protein>
    <submittedName>
        <fullName evidence="3">Uncharacterized protein</fullName>
    </submittedName>
</protein>
<keyword evidence="4" id="KW-1185">Reference proteome</keyword>
<proteinExistence type="predicted"/>
<reference evidence="3" key="1">
    <citation type="submission" date="2020-09" db="EMBL/GenBank/DDBJ databases">
        <authorList>
            <person name="Kikuchi T."/>
        </authorList>
    </citation>
    <scope>NUCLEOTIDE SEQUENCE</scope>
    <source>
        <strain evidence="3">SH1</strain>
    </source>
</reference>
<keyword evidence="2" id="KW-0812">Transmembrane</keyword>
<dbReference type="Proteomes" id="UP000783686">
    <property type="component" value="Unassembled WGS sequence"/>
</dbReference>
<dbReference type="EMBL" id="CAJFCW020000001">
    <property type="protein sequence ID" value="CAG9077784.1"/>
    <property type="molecule type" value="Genomic_DNA"/>
</dbReference>
<dbReference type="AlphaFoldDB" id="A0A811JQ73"/>
<evidence type="ECO:0000313" key="4">
    <source>
        <dbReference type="Proteomes" id="UP000614601"/>
    </source>
</evidence>
<organism evidence="3 4">
    <name type="scientific">Bursaphelenchus okinawaensis</name>
    <dbReference type="NCBI Taxonomy" id="465554"/>
    <lineage>
        <taxon>Eukaryota</taxon>
        <taxon>Metazoa</taxon>
        <taxon>Ecdysozoa</taxon>
        <taxon>Nematoda</taxon>
        <taxon>Chromadorea</taxon>
        <taxon>Rhabditida</taxon>
        <taxon>Tylenchina</taxon>
        <taxon>Tylenchomorpha</taxon>
        <taxon>Aphelenchoidea</taxon>
        <taxon>Aphelenchoididae</taxon>
        <taxon>Bursaphelenchus</taxon>
    </lineage>
</organism>
<feature type="transmembrane region" description="Helical" evidence="2">
    <location>
        <begin position="7"/>
        <end position="23"/>
    </location>
</feature>
<feature type="compositionally biased region" description="Basic and acidic residues" evidence="1">
    <location>
        <begin position="174"/>
        <end position="183"/>
    </location>
</feature>
<evidence type="ECO:0000256" key="2">
    <source>
        <dbReference type="SAM" id="Phobius"/>
    </source>
</evidence>
<name>A0A811JQ73_9BILA</name>
<evidence type="ECO:0000313" key="3">
    <source>
        <dbReference type="EMBL" id="CAD5205511.1"/>
    </source>
</evidence>
<dbReference type="Proteomes" id="UP000614601">
    <property type="component" value="Unassembled WGS sequence"/>
</dbReference>
<evidence type="ECO:0000256" key="1">
    <source>
        <dbReference type="SAM" id="MobiDB-lite"/>
    </source>
</evidence>
<gene>
    <name evidence="3" type="ORF">BOKJ2_LOCUS195</name>
</gene>